<accession>L8JTA3</accession>
<evidence type="ECO:0000256" key="3">
    <source>
        <dbReference type="ARBA" id="ARBA00022692"/>
    </source>
</evidence>
<evidence type="ECO:0000313" key="7">
    <source>
        <dbReference type="EMBL" id="ELR71453.1"/>
    </source>
</evidence>
<sequence length="220" mass="24900">MNNLVSFIRKEVTLEWRQRYAINGILLYLVSTIFICYLSFNVRSNQLNPITWNALFWIILLFTAINAVAKSFIQEKEGKYLYYYWLISPQTLIISRIVYNTLLMLVLAFIGYGMYSLVLGNPVGDPVLFLFNLLLAAVSFSSALTMISAIASKANNNQTLMAILGFPVILPMLLMVIKISKNALDGIARGESYDEILTLLAINLIVGAVSYLLFPYLWRS</sequence>
<evidence type="ECO:0000256" key="1">
    <source>
        <dbReference type="ARBA" id="ARBA00004141"/>
    </source>
</evidence>
<dbReference type="InterPro" id="IPR003544">
    <property type="entry name" value="Cyt_c_biogenesis_CcmB"/>
</dbReference>
<feature type="transmembrane region" description="Helical" evidence="6">
    <location>
        <begin position="127"/>
        <end position="147"/>
    </location>
</feature>
<evidence type="ECO:0000256" key="6">
    <source>
        <dbReference type="SAM" id="Phobius"/>
    </source>
</evidence>
<feature type="transmembrane region" description="Helical" evidence="6">
    <location>
        <begin position="93"/>
        <end position="115"/>
    </location>
</feature>
<keyword evidence="5 6" id="KW-0472">Membrane</keyword>
<keyword evidence="3 6" id="KW-0812">Transmembrane</keyword>
<name>L8JTA3_9BACT</name>
<feature type="transmembrane region" description="Helical" evidence="6">
    <location>
        <begin position="159"/>
        <end position="177"/>
    </location>
</feature>
<comment type="similarity">
    <text evidence="2">Belongs to the CcmB/CycW/HelB family.</text>
</comment>
<protein>
    <submittedName>
        <fullName evidence="7">ABC transporter involved in cytochrome c biogenesis, CcmB subunit</fullName>
    </submittedName>
</protein>
<evidence type="ECO:0000256" key="2">
    <source>
        <dbReference type="ARBA" id="ARBA00010544"/>
    </source>
</evidence>
<feature type="transmembrane region" description="Helical" evidence="6">
    <location>
        <begin position="52"/>
        <end position="73"/>
    </location>
</feature>
<dbReference type="GO" id="GO:0016020">
    <property type="term" value="C:membrane"/>
    <property type="evidence" value="ECO:0007669"/>
    <property type="project" value="UniProtKB-SubCell"/>
</dbReference>
<evidence type="ECO:0000256" key="4">
    <source>
        <dbReference type="ARBA" id="ARBA00022989"/>
    </source>
</evidence>
<evidence type="ECO:0000256" key="5">
    <source>
        <dbReference type="ARBA" id="ARBA00023136"/>
    </source>
</evidence>
<keyword evidence="4 6" id="KW-1133">Transmembrane helix</keyword>
<dbReference type="STRING" id="1237149.C900_02794"/>
<dbReference type="GO" id="GO:0015232">
    <property type="term" value="F:heme transmembrane transporter activity"/>
    <property type="evidence" value="ECO:0007669"/>
    <property type="project" value="InterPro"/>
</dbReference>
<feature type="transmembrane region" description="Helical" evidence="6">
    <location>
        <begin position="20"/>
        <end position="40"/>
    </location>
</feature>
<comment type="subcellular location">
    <subcellularLocation>
        <location evidence="1">Membrane</location>
        <topology evidence="1">Multi-pass membrane protein</topology>
    </subcellularLocation>
</comment>
<organism evidence="7 8">
    <name type="scientific">Fulvivirga imtechensis AK7</name>
    <dbReference type="NCBI Taxonomy" id="1237149"/>
    <lineage>
        <taxon>Bacteria</taxon>
        <taxon>Pseudomonadati</taxon>
        <taxon>Bacteroidota</taxon>
        <taxon>Cytophagia</taxon>
        <taxon>Cytophagales</taxon>
        <taxon>Fulvivirgaceae</taxon>
        <taxon>Fulvivirga</taxon>
    </lineage>
</organism>
<reference evidence="7 8" key="1">
    <citation type="submission" date="2012-12" db="EMBL/GenBank/DDBJ databases">
        <title>Genome assembly of Fulvivirga imtechensis AK7.</title>
        <authorList>
            <person name="Nupur N."/>
            <person name="Khatri I."/>
            <person name="Kumar R."/>
            <person name="Subramanian S."/>
            <person name="Pinnaka A."/>
        </authorList>
    </citation>
    <scope>NUCLEOTIDE SEQUENCE [LARGE SCALE GENOMIC DNA]</scope>
    <source>
        <strain evidence="7 8">AK7</strain>
    </source>
</reference>
<dbReference type="EMBL" id="AMZN01000040">
    <property type="protein sequence ID" value="ELR71453.1"/>
    <property type="molecule type" value="Genomic_DNA"/>
</dbReference>
<evidence type="ECO:0000313" key="8">
    <source>
        <dbReference type="Proteomes" id="UP000011135"/>
    </source>
</evidence>
<dbReference type="GO" id="GO:0017004">
    <property type="term" value="P:cytochrome complex assembly"/>
    <property type="evidence" value="ECO:0007669"/>
    <property type="project" value="InterPro"/>
</dbReference>
<dbReference type="AlphaFoldDB" id="L8JTA3"/>
<dbReference type="Pfam" id="PF03379">
    <property type="entry name" value="CcmB"/>
    <property type="match status" value="1"/>
</dbReference>
<dbReference type="eggNOG" id="COG2386">
    <property type="taxonomic scope" value="Bacteria"/>
</dbReference>
<feature type="transmembrane region" description="Helical" evidence="6">
    <location>
        <begin position="197"/>
        <end position="218"/>
    </location>
</feature>
<dbReference type="RefSeq" id="WP_009580097.1">
    <property type="nucleotide sequence ID" value="NZ_AMZN01000040.1"/>
</dbReference>
<dbReference type="OrthoDB" id="9788444at2"/>
<comment type="caution">
    <text evidence="7">The sequence shown here is derived from an EMBL/GenBank/DDBJ whole genome shotgun (WGS) entry which is preliminary data.</text>
</comment>
<proteinExistence type="inferred from homology"/>
<dbReference type="Proteomes" id="UP000011135">
    <property type="component" value="Unassembled WGS sequence"/>
</dbReference>
<keyword evidence="8" id="KW-1185">Reference proteome</keyword>
<gene>
    <name evidence="7" type="ORF">C900_02794</name>
</gene>
<dbReference type="PATRIC" id="fig|1237149.3.peg.2550"/>